<dbReference type="AlphaFoldDB" id="A0A7S3VHN3"/>
<gene>
    <name evidence="1" type="ORF">DTER00134_LOCUS1269</name>
</gene>
<accession>A0A7S3VHN3</accession>
<reference evidence="1" key="1">
    <citation type="submission" date="2021-01" db="EMBL/GenBank/DDBJ databases">
        <authorList>
            <person name="Corre E."/>
            <person name="Pelletier E."/>
            <person name="Niang G."/>
            <person name="Scheremetjew M."/>
            <person name="Finn R."/>
            <person name="Kale V."/>
            <person name="Holt S."/>
            <person name="Cochrane G."/>
            <person name="Meng A."/>
            <person name="Brown T."/>
            <person name="Cohen L."/>
        </authorList>
    </citation>
    <scope>NUCLEOTIDE SEQUENCE</scope>
    <source>
        <strain evidence="1">CCMP1320</strain>
    </source>
</reference>
<evidence type="ECO:0000313" key="1">
    <source>
        <dbReference type="EMBL" id="CAE0486230.1"/>
    </source>
</evidence>
<proteinExistence type="predicted"/>
<organism evidence="1">
    <name type="scientific">Dunaliella tertiolecta</name>
    <name type="common">Green alga</name>
    <dbReference type="NCBI Taxonomy" id="3047"/>
    <lineage>
        <taxon>Eukaryota</taxon>
        <taxon>Viridiplantae</taxon>
        <taxon>Chlorophyta</taxon>
        <taxon>core chlorophytes</taxon>
        <taxon>Chlorophyceae</taxon>
        <taxon>CS clade</taxon>
        <taxon>Chlamydomonadales</taxon>
        <taxon>Dunaliellaceae</taxon>
        <taxon>Dunaliella</taxon>
    </lineage>
</organism>
<dbReference type="EMBL" id="HBIP01002954">
    <property type="protein sequence ID" value="CAE0486230.1"/>
    <property type="molecule type" value="Transcribed_RNA"/>
</dbReference>
<name>A0A7S3VHN3_DUNTE</name>
<sequence>MLLPRSLPFIQQALQQTGLEAALPAAARCYSTLGNFSFSSAQDAPTSSLSGSIKLSATTKGKNVEASVGAGSASAKAKYSVEDLRKQATKHTQLAELARISTLHSSFVDYLLRLAAERYQVLAQWPDFSTAYGKDFYYRAHPEDLKKFYAAVDEFHAAYDTLTEFESLSGVAAQMLPGYQKRRQNVMGPTVGPTSANAAVTQFLLAHAK</sequence>
<protein>
    <submittedName>
        <fullName evidence="1">Uncharacterized protein</fullName>
    </submittedName>
</protein>